<dbReference type="AlphaFoldDB" id="C5BNY0"/>
<keyword evidence="2" id="KW-1185">Reference proteome</keyword>
<accession>C5BNY0</accession>
<name>C5BNY0_TERTT</name>
<dbReference type="Proteomes" id="UP000009080">
    <property type="component" value="Chromosome"/>
</dbReference>
<organism evidence="1 2">
    <name type="scientific">Teredinibacter turnerae (strain ATCC 39867 / T7901)</name>
    <dbReference type="NCBI Taxonomy" id="377629"/>
    <lineage>
        <taxon>Bacteria</taxon>
        <taxon>Pseudomonadati</taxon>
        <taxon>Pseudomonadota</taxon>
        <taxon>Gammaproteobacteria</taxon>
        <taxon>Cellvibrionales</taxon>
        <taxon>Cellvibrionaceae</taxon>
        <taxon>Teredinibacter</taxon>
    </lineage>
</organism>
<evidence type="ECO:0000313" key="2">
    <source>
        <dbReference type="Proteomes" id="UP000009080"/>
    </source>
</evidence>
<dbReference type="HOGENOM" id="CLU_2902777_0_0_6"/>
<evidence type="ECO:0000313" key="1">
    <source>
        <dbReference type="EMBL" id="ACR11870.1"/>
    </source>
</evidence>
<sequence>MRAMNVLTEMPPVAQRLTEDRTLYIVDFNAKDIAGVALKYRAKCIVEKDTIRFFIRARKASD</sequence>
<dbReference type="KEGG" id="ttu:TERTU_0716"/>
<proteinExistence type="predicted"/>
<dbReference type="EMBL" id="CP001614">
    <property type="protein sequence ID" value="ACR11870.1"/>
    <property type="molecule type" value="Genomic_DNA"/>
</dbReference>
<gene>
    <name evidence="1" type="ordered locus">TERTU_0716</name>
</gene>
<protein>
    <submittedName>
        <fullName evidence="1">Uncharacterized protein</fullName>
    </submittedName>
</protein>
<dbReference type="eggNOG" id="ENOG5032P4G">
    <property type="taxonomic scope" value="Bacteria"/>
</dbReference>
<reference evidence="1 2" key="1">
    <citation type="journal article" date="2009" name="PLoS ONE">
        <title>The complete genome of Teredinibacter turnerae T7901: an intracellular endosymbiont of marine wood-boring bivalves (shipworms).</title>
        <authorList>
            <person name="Yang J.C."/>
            <person name="Madupu R."/>
            <person name="Durkin A.S."/>
            <person name="Ekborg N.A."/>
            <person name="Pedamallu C.S."/>
            <person name="Hostetler J.B."/>
            <person name="Radune D."/>
            <person name="Toms B.S."/>
            <person name="Henrissat B."/>
            <person name="Coutinho P.M."/>
            <person name="Schwarz S."/>
            <person name="Field L."/>
            <person name="Trindade-Silva A.E."/>
            <person name="Soares C.A.G."/>
            <person name="Elshahawi S."/>
            <person name="Hanora A."/>
            <person name="Schmidt E.W."/>
            <person name="Haygood M.G."/>
            <person name="Posfai J."/>
            <person name="Benner J."/>
            <person name="Madinger C."/>
            <person name="Nove J."/>
            <person name="Anton B."/>
            <person name="Chaudhary K."/>
            <person name="Foster J."/>
            <person name="Holman A."/>
            <person name="Kumar S."/>
            <person name="Lessard P.A."/>
            <person name="Luyten Y.A."/>
            <person name="Slatko B."/>
            <person name="Wood N."/>
            <person name="Wu B."/>
            <person name="Teplitski M."/>
            <person name="Mougous J.D."/>
            <person name="Ward N."/>
            <person name="Eisen J.A."/>
            <person name="Badger J.H."/>
            <person name="Distel D.L."/>
        </authorList>
    </citation>
    <scope>NUCLEOTIDE SEQUENCE [LARGE SCALE GENOMIC DNA]</scope>
    <source>
        <strain evidence="2">ATCC 39867 / T7901</strain>
    </source>
</reference>